<feature type="domain" description="Nrap protein" evidence="3">
    <location>
        <begin position="146"/>
        <end position="273"/>
    </location>
</feature>
<evidence type="ECO:0000259" key="5">
    <source>
        <dbReference type="Pfam" id="PF17407"/>
    </source>
</evidence>
<dbReference type="InterPro" id="IPR035368">
    <property type="entry name" value="Nrap_D3"/>
</dbReference>
<feature type="domain" description="Nrap protein" evidence="4">
    <location>
        <begin position="307"/>
        <end position="375"/>
    </location>
</feature>
<dbReference type="PANTHER" id="PTHR17972:SF0">
    <property type="entry name" value="NUCLEOLAR PROTEIN 6"/>
    <property type="match status" value="1"/>
</dbReference>
<dbReference type="Gene3D" id="3.30.70.3030">
    <property type="match status" value="1"/>
</dbReference>
<keyword evidence="7" id="KW-1185">Reference proteome</keyword>
<sequence>MENYKIFDLIIRVNTKTKVDEKTIDNICAILKTAFSDRAVLITGYIENGILYLGINLNANVDFNREIDPGPHPKDPSAAAYREFWGEKSILRRFPDGSLLESVGWGSEPIKELTVYALQKHFSPDVSIDIAPNDLSRIFTLPGNKNFSTTSKTQDAFDELVTIMNSLKLSVGIKSISTYSPFLRGTSVFPYEPLQTGHVCICPHSIQVLARLESSSAWPTRLEPLIKFKIAVYIEIAELLNKKNIQSQAHYEGVYVLFRGYIFEIKAIHDDELYHFNKTPHGDIVRFIDQVQLRHHSFISALGSRFISFSEAVRASIRWVRSKGITSQFLSQEAIELMVASIYMNTDEASPPSYPYSGLLRFLELLSKLTKRTDNIISIHDIIPSVETKGFPLILVSDYCPNSEFTRNSKLNQNNSFIIDFLKKAATQSLTIATENPFRTRIALKQMFAIPTKHWKIDCLFSSKKRPHSDYCLFCEEESKKGMFEKKTKIPLKLEELYVDFDPAKLFVNEIVERFGSFMNFWYDELGGPAVGISYDDDLLKGKEMNEDNLKYAQKIDSNLIATDIESITQQISIIGGDLIKSINRRLRIA</sequence>
<dbReference type="PANTHER" id="PTHR17972">
    <property type="entry name" value="NUCLEOLAR RNA-ASSOCIATED PROTEIN"/>
    <property type="match status" value="1"/>
</dbReference>
<feature type="domain" description="Nrap protein" evidence="5">
    <location>
        <begin position="489"/>
        <end position="583"/>
    </location>
</feature>
<dbReference type="InterPro" id="IPR035369">
    <property type="entry name" value="Nrap_D4"/>
</dbReference>
<dbReference type="InterPro" id="IPR035371">
    <property type="entry name" value="Nrap_D6"/>
</dbReference>
<dbReference type="InterPro" id="IPR005554">
    <property type="entry name" value="NOL6/Upt22"/>
</dbReference>
<evidence type="ECO:0000313" key="6">
    <source>
        <dbReference type="EMBL" id="KAK8860158.1"/>
    </source>
</evidence>
<comment type="similarity">
    <text evidence="1">Belongs to the NRAP family.</text>
</comment>
<dbReference type="Pfam" id="PF17406">
    <property type="entry name" value="Nrap_D5"/>
    <property type="match status" value="1"/>
</dbReference>
<reference evidence="6 7" key="1">
    <citation type="submission" date="2024-04" db="EMBL/GenBank/DDBJ databases">
        <title>Tritrichomonas musculus Genome.</title>
        <authorList>
            <person name="Alves-Ferreira E."/>
            <person name="Grigg M."/>
            <person name="Lorenzi H."/>
            <person name="Galac M."/>
        </authorList>
    </citation>
    <scope>NUCLEOTIDE SEQUENCE [LARGE SCALE GENOMIC DNA]</scope>
    <source>
        <strain evidence="6 7">EAF2021</strain>
    </source>
</reference>
<feature type="domain" description="Nrap protein" evidence="2">
    <location>
        <begin position="17"/>
        <end position="123"/>
    </location>
</feature>
<comment type="subcellular location">
    <subcellularLocation>
        <location evidence="1">Nucleus</location>
        <location evidence="1">Nucleolus</location>
    </subcellularLocation>
</comment>
<dbReference type="Pfam" id="PF17407">
    <property type="entry name" value="Nrap_D6"/>
    <property type="match status" value="1"/>
</dbReference>
<accession>A0ABR2IBX8</accession>
<gene>
    <name evidence="6" type="ORF">M9Y10_011822</name>
</gene>
<dbReference type="Pfam" id="PF17404">
    <property type="entry name" value="Nrap_D3"/>
    <property type="match status" value="1"/>
</dbReference>
<evidence type="ECO:0000259" key="3">
    <source>
        <dbReference type="Pfam" id="PF17405"/>
    </source>
</evidence>
<proteinExistence type="inferred from homology"/>
<evidence type="ECO:0000256" key="1">
    <source>
        <dbReference type="RuleBase" id="RU364032"/>
    </source>
</evidence>
<comment type="caution">
    <text evidence="6">The sequence shown here is derived from an EMBL/GenBank/DDBJ whole genome shotgun (WGS) entry which is preliminary data.</text>
</comment>
<dbReference type="EMBL" id="JAPFFF010000018">
    <property type="protein sequence ID" value="KAK8860158.1"/>
    <property type="molecule type" value="Genomic_DNA"/>
</dbReference>
<evidence type="ECO:0000259" key="2">
    <source>
        <dbReference type="Pfam" id="PF17404"/>
    </source>
</evidence>
<keyword evidence="1" id="KW-0539">Nucleus</keyword>
<name>A0ABR2IBX8_9EUKA</name>
<dbReference type="Pfam" id="PF17405">
    <property type="entry name" value="Nrap_D4"/>
    <property type="match status" value="1"/>
</dbReference>
<dbReference type="InterPro" id="IPR035370">
    <property type="entry name" value="Nrap_D5"/>
</dbReference>
<keyword evidence="1" id="KW-0694">RNA-binding</keyword>
<evidence type="ECO:0000313" key="7">
    <source>
        <dbReference type="Proteomes" id="UP001470230"/>
    </source>
</evidence>
<protein>
    <submittedName>
        <fullName evidence="6">Nucleolar protein 6</fullName>
    </submittedName>
</protein>
<dbReference type="Proteomes" id="UP001470230">
    <property type="component" value="Unassembled WGS sequence"/>
</dbReference>
<evidence type="ECO:0000259" key="4">
    <source>
        <dbReference type="Pfam" id="PF17406"/>
    </source>
</evidence>
<organism evidence="6 7">
    <name type="scientific">Tritrichomonas musculus</name>
    <dbReference type="NCBI Taxonomy" id="1915356"/>
    <lineage>
        <taxon>Eukaryota</taxon>
        <taxon>Metamonada</taxon>
        <taxon>Parabasalia</taxon>
        <taxon>Tritrichomonadida</taxon>
        <taxon>Tritrichomonadidae</taxon>
        <taxon>Tritrichomonas</taxon>
    </lineage>
</organism>